<evidence type="ECO:0000256" key="4">
    <source>
        <dbReference type="ARBA" id="ARBA00022692"/>
    </source>
</evidence>
<evidence type="ECO:0000313" key="8">
    <source>
        <dbReference type="EMBL" id="RPD42017.1"/>
    </source>
</evidence>
<dbReference type="InterPro" id="IPR032808">
    <property type="entry name" value="DoxX"/>
</dbReference>
<keyword evidence="5 7" id="KW-1133">Transmembrane helix</keyword>
<keyword evidence="9" id="KW-1185">Reference proteome</keyword>
<feature type="transmembrane region" description="Helical" evidence="7">
    <location>
        <begin position="53"/>
        <end position="72"/>
    </location>
</feature>
<comment type="caution">
    <text evidence="8">The sequence shown here is derived from an EMBL/GenBank/DDBJ whole genome shotgun (WGS) entry which is preliminary data.</text>
</comment>
<evidence type="ECO:0000256" key="1">
    <source>
        <dbReference type="ARBA" id="ARBA00004651"/>
    </source>
</evidence>
<evidence type="ECO:0000256" key="2">
    <source>
        <dbReference type="ARBA" id="ARBA00006679"/>
    </source>
</evidence>
<evidence type="ECO:0000256" key="7">
    <source>
        <dbReference type="SAM" id="Phobius"/>
    </source>
</evidence>
<accession>A0A3N4MJI1</accession>
<comment type="subcellular location">
    <subcellularLocation>
        <location evidence="1">Cell membrane</location>
        <topology evidence="1">Multi-pass membrane protein</topology>
    </subcellularLocation>
</comment>
<dbReference type="RefSeq" id="WP_120514992.1">
    <property type="nucleotide sequence ID" value="NZ_QXZY01000002.1"/>
</dbReference>
<evidence type="ECO:0000256" key="3">
    <source>
        <dbReference type="ARBA" id="ARBA00022475"/>
    </source>
</evidence>
<keyword evidence="3" id="KW-1003">Cell membrane</keyword>
<reference evidence="9" key="1">
    <citation type="submission" date="2018-11" db="EMBL/GenBank/DDBJ databases">
        <title>Chitinophaga lutea sp.nov., isolate from arsenic contaminated soil.</title>
        <authorList>
            <person name="Zong Y."/>
        </authorList>
    </citation>
    <scope>NUCLEOTIDE SEQUENCE [LARGE SCALE GENOMIC DNA]</scope>
    <source>
        <strain evidence="9">YLT18</strain>
    </source>
</reference>
<keyword evidence="6 7" id="KW-0472">Membrane</keyword>
<dbReference type="Proteomes" id="UP000279089">
    <property type="component" value="Unassembled WGS sequence"/>
</dbReference>
<gene>
    <name evidence="8" type="ORF">EG028_07650</name>
</gene>
<dbReference type="Pfam" id="PF07681">
    <property type="entry name" value="DoxX"/>
    <property type="match status" value="1"/>
</dbReference>
<dbReference type="PANTHER" id="PTHR33452">
    <property type="entry name" value="OXIDOREDUCTASE CATD-RELATED"/>
    <property type="match status" value="1"/>
</dbReference>
<proteinExistence type="inferred from homology"/>
<evidence type="ECO:0000256" key="5">
    <source>
        <dbReference type="ARBA" id="ARBA00022989"/>
    </source>
</evidence>
<keyword evidence="4 7" id="KW-0812">Transmembrane</keyword>
<dbReference type="EMBL" id="RMBX01000003">
    <property type="protein sequence ID" value="RPD42017.1"/>
    <property type="molecule type" value="Genomic_DNA"/>
</dbReference>
<evidence type="ECO:0000256" key="6">
    <source>
        <dbReference type="ARBA" id="ARBA00023136"/>
    </source>
</evidence>
<organism evidence="8 9">
    <name type="scientific">Chitinophaga barathri</name>
    <dbReference type="NCBI Taxonomy" id="1647451"/>
    <lineage>
        <taxon>Bacteria</taxon>
        <taxon>Pseudomonadati</taxon>
        <taxon>Bacteroidota</taxon>
        <taxon>Chitinophagia</taxon>
        <taxon>Chitinophagales</taxon>
        <taxon>Chitinophagaceae</taxon>
        <taxon>Chitinophaga</taxon>
    </lineage>
</organism>
<name>A0A3N4MJI1_9BACT</name>
<dbReference type="AlphaFoldDB" id="A0A3N4MJI1"/>
<sequence length="129" mass="13882">MTRPFPFLSQAQSLVLLRVCLAGIFLAHSIVRVSNGTIPRFAGYLENKGLPQGMALVWGITVFEVTGGVLLLLGYFTRIISAGFILMLIGGIILIHAEKGWFTGEHGSGGIEYSFVLIIAFLVTAAAKK</sequence>
<comment type="similarity">
    <text evidence="2">Belongs to the DoxX family.</text>
</comment>
<feature type="transmembrane region" description="Helical" evidence="7">
    <location>
        <begin position="79"/>
        <end position="97"/>
    </location>
</feature>
<dbReference type="OrthoDB" id="8778559at2"/>
<dbReference type="GO" id="GO:0005886">
    <property type="term" value="C:plasma membrane"/>
    <property type="evidence" value="ECO:0007669"/>
    <property type="project" value="UniProtKB-SubCell"/>
</dbReference>
<feature type="transmembrane region" description="Helical" evidence="7">
    <location>
        <begin position="109"/>
        <end position="127"/>
    </location>
</feature>
<dbReference type="InterPro" id="IPR051907">
    <property type="entry name" value="DoxX-like_oxidoreductase"/>
</dbReference>
<protein>
    <submittedName>
        <fullName evidence="8">DoxX family protein</fullName>
    </submittedName>
</protein>
<dbReference type="PANTHER" id="PTHR33452:SF1">
    <property type="entry name" value="INNER MEMBRANE PROTEIN YPHA-RELATED"/>
    <property type="match status" value="1"/>
</dbReference>
<evidence type="ECO:0000313" key="9">
    <source>
        <dbReference type="Proteomes" id="UP000279089"/>
    </source>
</evidence>